<proteinExistence type="predicted"/>
<evidence type="ECO:0000259" key="2">
    <source>
        <dbReference type="PROSITE" id="PS50983"/>
    </source>
</evidence>
<feature type="domain" description="Fe/B12 periplasmic-binding" evidence="2">
    <location>
        <begin position="20"/>
        <end position="262"/>
    </location>
</feature>
<dbReference type="InterPro" id="IPR054828">
    <property type="entry name" value="Vit_B12_bind_prot"/>
</dbReference>
<accession>A0A8J6PEJ1</accession>
<dbReference type="PANTHER" id="PTHR30535:SF34">
    <property type="entry name" value="MOLYBDATE-BINDING PROTEIN MOLA"/>
    <property type="match status" value="1"/>
</dbReference>
<dbReference type="NCBIfam" id="NF038402">
    <property type="entry name" value="TroA_like"/>
    <property type="match status" value="1"/>
</dbReference>
<organism evidence="3 4">
    <name type="scientific">Taishania pollutisoli</name>
    <dbReference type="NCBI Taxonomy" id="2766479"/>
    <lineage>
        <taxon>Bacteria</taxon>
        <taxon>Pseudomonadati</taxon>
        <taxon>Bacteroidota</taxon>
        <taxon>Flavobacteriia</taxon>
        <taxon>Flavobacteriales</taxon>
        <taxon>Crocinitomicaceae</taxon>
        <taxon>Taishania</taxon>
    </lineage>
</organism>
<evidence type="ECO:0000313" key="3">
    <source>
        <dbReference type="EMBL" id="MBC9813138.1"/>
    </source>
</evidence>
<sequence length="262" mass="30560">MIESTDQLNTTIRLEHFPVRIVSLVPSQTELLYDLQLEEQVVGITKFCIHPDQWFQSKQRVGGTKNVHIEKVRELQPDLIIGNKEENTQADIELLREIAPVWMSDIDTLEQALEMIIEIGKLTNRTSESEHIADVIRINFEHFRPTITRKWTCLYFMWKDPYFTVGTNTFIHAMIEECGGINLQTKPRYPEWDFSQSVSPDVILLSTEPYPFNESHLAFFREKYPTSTLLLADGEYFSWYGSRLEKAPAYFKQLLTTIYSGK</sequence>
<dbReference type="PROSITE" id="PS50983">
    <property type="entry name" value="FE_B12_PBP"/>
    <property type="match status" value="1"/>
</dbReference>
<protein>
    <submittedName>
        <fullName evidence="3">ABC transporter substrate-binding protein</fullName>
    </submittedName>
</protein>
<dbReference type="Pfam" id="PF01497">
    <property type="entry name" value="Peripla_BP_2"/>
    <property type="match status" value="1"/>
</dbReference>
<evidence type="ECO:0000313" key="4">
    <source>
        <dbReference type="Proteomes" id="UP000652681"/>
    </source>
</evidence>
<gene>
    <name evidence="3" type="ORF">H9Y05_11740</name>
</gene>
<keyword evidence="4" id="KW-1185">Reference proteome</keyword>
<dbReference type="InterPro" id="IPR050902">
    <property type="entry name" value="ABC_Transporter_SBP"/>
</dbReference>
<comment type="caution">
    <text evidence="3">The sequence shown here is derived from an EMBL/GenBank/DDBJ whole genome shotgun (WGS) entry which is preliminary data.</text>
</comment>
<dbReference type="Proteomes" id="UP000652681">
    <property type="component" value="Unassembled WGS sequence"/>
</dbReference>
<evidence type="ECO:0000256" key="1">
    <source>
        <dbReference type="ARBA" id="ARBA00022729"/>
    </source>
</evidence>
<dbReference type="PANTHER" id="PTHR30535">
    <property type="entry name" value="VITAMIN B12-BINDING PROTEIN"/>
    <property type="match status" value="1"/>
</dbReference>
<dbReference type="InterPro" id="IPR002491">
    <property type="entry name" value="ABC_transptr_periplasmic_BD"/>
</dbReference>
<dbReference type="Gene3D" id="3.40.50.1980">
    <property type="entry name" value="Nitrogenase molybdenum iron protein domain"/>
    <property type="match status" value="2"/>
</dbReference>
<dbReference type="SUPFAM" id="SSF53807">
    <property type="entry name" value="Helical backbone' metal receptor"/>
    <property type="match status" value="1"/>
</dbReference>
<dbReference type="AlphaFoldDB" id="A0A8J6PEJ1"/>
<reference evidence="3" key="1">
    <citation type="submission" date="2020-09" db="EMBL/GenBank/DDBJ databases">
        <title>Taishania pollutisoli gen. nov., sp. nov., Isolated from Tetrabromobisphenol A-Contaminated Soil.</title>
        <authorList>
            <person name="Chen Q."/>
        </authorList>
    </citation>
    <scope>NUCLEOTIDE SEQUENCE</scope>
    <source>
        <strain evidence="3">CZZ-1</strain>
    </source>
</reference>
<dbReference type="EMBL" id="JACVEL010000008">
    <property type="protein sequence ID" value="MBC9813138.1"/>
    <property type="molecule type" value="Genomic_DNA"/>
</dbReference>
<keyword evidence="1" id="KW-0732">Signal</keyword>
<dbReference type="RefSeq" id="WP_163491924.1">
    <property type="nucleotide sequence ID" value="NZ_JACVEL010000008.1"/>
</dbReference>
<name>A0A8J6PEJ1_9FLAO</name>